<dbReference type="CAZy" id="GT2">
    <property type="family name" value="Glycosyltransferase Family 2"/>
</dbReference>
<dbReference type="eggNOG" id="COG1216">
    <property type="taxonomic scope" value="Bacteria"/>
</dbReference>
<dbReference type="AlphaFoldDB" id="D8K4F5"/>
<dbReference type="InterPro" id="IPR029063">
    <property type="entry name" value="SAM-dependent_MTases_sf"/>
</dbReference>
<dbReference type="eggNOG" id="COG2230">
    <property type="taxonomic scope" value="Bacteria"/>
</dbReference>
<evidence type="ECO:0000256" key="3">
    <source>
        <dbReference type="ARBA" id="ARBA00022679"/>
    </source>
</evidence>
<proteinExistence type="inferred from homology"/>
<dbReference type="Gene3D" id="3.40.50.2000">
    <property type="entry name" value="Glycogen Phosphorylase B"/>
    <property type="match status" value="1"/>
</dbReference>
<dbReference type="EMBL" id="CP002086">
    <property type="protein sequence ID" value="ADJ27852.1"/>
    <property type="molecule type" value="Genomic_DNA"/>
</dbReference>
<dbReference type="SUPFAM" id="SSF53448">
    <property type="entry name" value="Nucleotide-diphospho-sugar transferases"/>
    <property type="match status" value="1"/>
</dbReference>
<evidence type="ECO:0000313" key="6">
    <source>
        <dbReference type="EMBL" id="ADJ27852.1"/>
    </source>
</evidence>
<dbReference type="Proteomes" id="UP000000393">
    <property type="component" value="Chromosome"/>
</dbReference>
<dbReference type="Pfam" id="PF13692">
    <property type="entry name" value="Glyco_trans_1_4"/>
    <property type="match status" value="1"/>
</dbReference>
<dbReference type="Gene3D" id="3.90.550.10">
    <property type="entry name" value="Spore Coat Polysaccharide Biosynthesis Protein SpsA, Chain A"/>
    <property type="match status" value="1"/>
</dbReference>
<dbReference type="Gene3D" id="3.40.50.150">
    <property type="entry name" value="Vaccinia Virus protein VP39"/>
    <property type="match status" value="1"/>
</dbReference>
<dbReference type="Pfam" id="PF00535">
    <property type="entry name" value="Glycos_transf_2"/>
    <property type="match status" value="1"/>
</dbReference>
<feature type="coiled-coil region" evidence="4">
    <location>
        <begin position="431"/>
        <end position="464"/>
    </location>
</feature>
<keyword evidence="7" id="KW-1185">Reference proteome</keyword>
<organism evidence="6 7">
    <name type="scientific">Nitrosococcus watsoni (strain C-113)</name>
    <dbReference type="NCBI Taxonomy" id="105559"/>
    <lineage>
        <taxon>Bacteria</taxon>
        <taxon>Pseudomonadati</taxon>
        <taxon>Pseudomonadota</taxon>
        <taxon>Gammaproteobacteria</taxon>
        <taxon>Chromatiales</taxon>
        <taxon>Chromatiaceae</taxon>
        <taxon>Nitrosococcus</taxon>
    </lineage>
</organism>
<dbReference type="OrthoDB" id="5123492at2"/>
<dbReference type="CDD" id="cd04186">
    <property type="entry name" value="GT_2_like_c"/>
    <property type="match status" value="1"/>
</dbReference>
<dbReference type="GO" id="GO:0016757">
    <property type="term" value="F:glycosyltransferase activity"/>
    <property type="evidence" value="ECO:0007669"/>
    <property type="project" value="UniProtKB-KW"/>
</dbReference>
<evidence type="ECO:0000313" key="7">
    <source>
        <dbReference type="Proteomes" id="UP000000393"/>
    </source>
</evidence>
<keyword evidence="4" id="KW-0175">Coiled coil</keyword>
<dbReference type="PANTHER" id="PTHR43179:SF12">
    <property type="entry name" value="GALACTOFURANOSYLTRANSFERASE GLFT2"/>
    <property type="match status" value="1"/>
</dbReference>
<dbReference type="PANTHER" id="PTHR43179">
    <property type="entry name" value="RHAMNOSYLTRANSFERASE WBBL"/>
    <property type="match status" value="1"/>
</dbReference>
<feature type="domain" description="Glycosyltransferase 2-like" evidence="5">
    <location>
        <begin position="548"/>
        <end position="720"/>
    </location>
</feature>
<dbReference type="CDD" id="cd02440">
    <property type="entry name" value="AdoMet_MTases"/>
    <property type="match status" value="1"/>
</dbReference>
<dbReference type="Pfam" id="PF13489">
    <property type="entry name" value="Methyltransf_23"/>
    <property type="match status" value="1"/>
</dbReference>
<dbReference type="STRING" id="105559.Nwat_0908"/>
<keyword evidence="2" id="KW-0328">Glycosyltransferase</keyword>
<accession>D8K4F5</accession>
<evidence type="ECO:0000259" key="5">
    <source>
        <dbReference type="Pfam" id="PF00535"/>
    </source>
</evidence>
<dbReference type="eggNOG" id="COG4372">
    <property type="taxonomic scope" value="Bacteria"/>
</dbReference>
<dbReference type="InterPro" id="IPR001173">
    <property type="entry name" value="Glyco_trans_2-like"/>
</dbReference>
<sequence length="1256" mass="140634">MNSNAPFSKSMPVSSPPLKEHLYIREFDPQGEDSLAKIARLIRPHTQVLDLGTGPGILGKYLSTALGCIVDGVEMSGDQVQLAKPFYRYLRMADLETARLAALFPGHGAGNETEYSIDTSSTDSKEDTHHRYDYIVCADVLEHLKNPGAVVSQLPTLLKPNGRVLLSIPNIAHAGVIAELLVGEFRYRPEGLLDSTHLRFFTRQSLLEFLNCHGLVPLSMEGIPCDIRASEFRSYYVETLPPAIYRLLQAYPDALTYQFIVEAAPGVQAAKKLAAEPTAPEFHFACRLYWRTGGAEYQEENSRYVLGCIGKEHQTIRFSMPALPEIPMGIRIAPAERPGFMQIHQIALYDKEEQGIWQWPGNTAHLPVVNTHQMEFSHGWSALLGVNAVLMGKDPSFELSLEESALASLQAGGTLELQISWPLSADFMALTQRLEQKDRELQAREELLREKERLLVHRDRQLEEKERLLEAGRQVLHGLHEQLAEQQRVLTVHEQQLAETNALADYLKARLDHQESWRGWARRPFRPLKRWYLKRPEVETDGSQLIDIIIPVYNAYEYLRDCLERLRLCTQEPYRLVLIDDASTDSRIQTLFEELEAAGEEDILLLRNEYNQGFVATANRGMSLGANDVVLLNSDTLVTRNWLEKLKRCAASDPKIGTITPFTNHGEICSFPEFCRENPLPDDPELINEAMDRLDLAVYPDIPTGVGFCLYIRRALIQQVGLFDEAAFGRGYGEENDLCLRAAQAGFRNVLCSDAYVAHVGGGSFGQEKSAVGEKQMAVLLNKHPTYLEQVDDFIKGDPLKPLRQLIQSQLEKAAPSRKPAVLHVMHGHGGPAVSQGRGGGIGMYIEHLTACLAGEFRHYGLIAQGQAWTLKELFSGKEGQGYCFQRQDNETWTAFLEGICAWLDVKLCHIHQIAGCRDGLLEAFAGTAIPYGVSIHDFLLACPTVNLLDSKGHYCHGVTDIDQCQQCLGEQASFAAINIGEWRRRHESFLAKTAFVLAPSVWAQRTFNNYFPGVPVTFIPNFQQPRLSRHRGGNIRGFLLPQDDIKSIGLLGAIGPVKGARQLEQLVERTRERQLPLRWVVIGYTDRQGDPPVPYQSEDQIVTLHGPYRQADLPVLLDHYAISLVVFPSAGPETFSYTLSEAWAAGRPVLVPPIGALQERVAESGAGWIMEDWQDMDRILDRVMALVYPEVAESLLSIQERVEQANRQQADQSCSASLLIAEIYRRAFTASPPPGLISLSSLRVYEAACQEHDRD</sequence>
<dbReference type="eggNOG" id="COG0438">
    <property type="taxonomic scope" value="Bacteria"/>
</dbReference>
<dbReference type="SUPFAM" id="SSF53335">
    <property type="entry name" value="S-adenosyl-L-methionine-dependent methyltransferases"/>
    <property type="match status" value="1"/>
</dbReference>
<evidence type="ECO:0000256" key="2">
    <source>
        <dbReference type="ARBA" id="ARBA00022676"/>
    </source>
</evidence>
<dbReference type="SUPFAM" id="SSF53756">
    <property type="entry name" value="UDP-Glycosyltransferase/glycogen phosphorylase"/>
    <property type="match status" value="1"/>
</dbReference>
<dbReference type="CAZy" id="GT4">
    <property type="family name" value="Glycosyltransferase Family 4"/>
</dbReference>
<dbReference type="KEGG" id="nwa:Nwat_0908"/>
<keyword evidence="3 6" id="KW-0808">Transferase</keyword>
<protein>
    <submittedName>
        <fullName evidence="6">Glycosyl transferase family 2</fullName>
    </submittedName>
</protein>
<evidence type="ECO:0000256" key="1">
    <source>
        <dbReference type="ARBA" id="ARBA00006739"/>
    </source>
</evidence>
<dbReference type="HOGENOM" id="CLU_260586_0_0_6"/>
<name>D8K4F5_NITWC</name>
<reference evidence="6 7" key="1">
    <citation type="submission" date="2010-06" db="EMBL/GenBank/DDBJ databases">
        <title>Complete sequence of chromosome of Nitrosococcus watsoni C-113.</title>
        <authorList>
            <consortium name="US DOE Joint Genome Institute"/>
            <person name="Lucas S."/>
            <person name="Copeland A."/>
            <person name="Lapidus A."/>
            <person name="Cheng J.-F."/>
            <person name="Bruce D."/>
            <person name="Goodwin L."/>
            <person name="Pitluck S."/>
            <person name="Malfatti S.A."/>
            <person name="Chain P.S.G."/>
            <person name="Land M."/>
            <person name="Hauser L."/>
            <person name="Kyrpides N."/>
            <person name="Ivanova N."/>
            <person name="Cambell M.A."/>
            <person name="Heidelberg J.F."/>
            <person name="Klotz M.G."/>
            <person name="Woyke T."/>
        </authorList>
    </citation>
    <scope>NUCLEOTIDE SEQUENCE [LARGE SCALE GENOMIC DNA]</scope>
    <source>
        <strain evidence="6 7">C-113</strain>
    </source>
</reference>
<dbReference type="InterPro" id="IPR029044">
    <property type="entry name" value="Nucleotide-diphossugar_trans"/>
</dbReference>
<comment type="similarity">
    <text evidence="1">Belongs to the glycosyltransferase 2 family.</text>
</comment>
<gene>
    <name evidence="6" type="ordered locus">Nwat_0908</name>
</gene>
<evidence type="ECO:0000256" key="4">
    <source>
        <dbReference type="SAM" id="Coils"/>
    </source>
</evidence>